<dbReference type="InterPro" id="IPR028994">
    <property type="entry name" value="Integrin_alpha_N"/>
</dbReference>
<reference evidence="3 4" key="1">
    <citation type="submission" date="2015-07" db="EMBL/GenBank/DDBJ databases">
        <title>Genome sequencing of Kibdelosporangium phytohabitans.</title>
        <authorList>
            <person name="Qin S."/>
            <person name="Xing K."/>
        </authorList>
    </citation>
    <scope>NUCLEOTIDE SEQUENCE [LARGE SCALE GENOMIC DNA]</scope>
    <source>
        <strain evidence="3 4">KLBMP1111</strain>
    </source>
</reference>
<dbReference type="Pfam" id="PF14200">
    <property type="entry name" value="RicinB_lectin_2"/>
    <property type="match status" value="2"/>
</dbReference>
<dbReference type="Gene3D" id="2.40.128.340">
    <property type="match status" value="3"/>
</dbReference>
<dbReference type="KEGG" id="kphy:AOZ06_30870"/>
<feature type="domain" description="Ricin B lectin" evidence="2">
    <location>
        <begin position="985"/>
        <end position="1064"/>
    </location>
</feature>
<keyword evidence="1" id="KW-0732">Signal</keyword>
<keyword evidence="4" id="KW-1185">Reference proteome</keyword>
<dbReference type="Proteomes" id="UP000063699">
    <property type="component" value="Chromosome"/>
</dbReference>
<dbReference type="Gene3D" id="2.80.10.50">
    <property type="match status" value="1"/>
</dbReference>
<name>A0A0N9I4A0_9PSEU</name>
<dbReference type="InterPro" id="IPR013517">
    <property type="entry name" value="FG-GAP"/>
</dbReference>
<gene>
    <name evidence="3" type="ORF">AOZ06_30870</name>
</gene>
<dbReference type="SUPFAM" id="SSF50370">
    <property type="entry name" value="Ricin B-like lectins"/>
    <property type="match status" value="1"/>
</dbReference>
<dbReference type="STRING" id="860235.AOZ06_30870"/>
<dbReference type="AlphaFoldDB" id="A0A0N9I4A0"/>
<evidence type="ECO:0000256" key="1">
    <source>
        <dbReference type="ARBA" id="ARBA00022729"/>
    </source>
</evidence>
<dbReference type="InterPro" id="IPR035992">
    <property type="entry name" value="Ricin_B-like_lectins"/>
</dbReference>
<dbReference type="InterPro" id="IPR000772">
    <property type="entry name" value="Ricin_B_lectin"/>
</dbReference>
<dbReference type="Pfam" id="PF13517">
    <property type="entry name" value="FG-GAP_3"/>
    <property type="match status" value="1"/>
</dbReference>
<accession>A0A0N9I4A0</accession>
<proteinExistence type="predicted"/>
<dbReference type="SUPFAM" id="SSF69318">
    <property type="entry name" value="Integrin alpha N-terminal domain"/>
    <property type="match status" value="1"/>
</dbReference>
<evidence type="ECO:0000313" key="3">
    <source>
        <dbReference type="EMBL" id="ALG10712.1"/>
    </source>
</evidence>
<sequence length="1137" mass="120820">MVAHASATAAEPVELTELRTETTRVFANPSGTRTMEVYAGPVRTRRNGHWQPIDTTLVRAADGSVSPRATVTGLRLSGGGTGPFVTAERDGKEFSLSWPGKLPSPQLNGDTATYPEVLPGVDLRVRADSDGFSQLLMVKNAAAAANPALRAIRYGTTTKGLAVKPGAGGATSVVDDQGRTVFASGTPSMWDSSAQRVALAGNVRSEERAMGLAVHPHELTIVPDARMLTSADTVFPLFIDPSYSAGANRWTYVNRDDADESYWTTKENNKAKVGKTWGTAGLYRSLFQMNTGQIAGSKITRTWFSVTMDHSAACAATGVELWNTAAIDPAVPLTWNNSKNHWLTYLASAKGTANESSACPKPDFPMEFSSAALTKLVQDTATADKDTVTFGLKINSGAETSQDQWKYFHASTARINVEYNSRPRVPAGVNTASPKPCGTAAAPTAFTTNTPGFSAVISDPEGENLSGELEILNGDTVLTTLTTPLIGSGGAFSWDAVPPGVLPEDQPATVFGYRARARDASGLTSLYTERCAFTVDKVKPGTPLVTSTDYPNGTAVRSVGETGTVAFGRATADTDIAGYRYGFNPDRITSWVAASADGKASVPITLWPDSPGGTIGINRTLYVRAIDRAGNASSTYATWGLTAKPRVVTSPPVRGDTNGDRRADVTAVFDQGDNRTAVWNFISGADSGHIGWDTGVNGGFPAFRTASVRGDFTGDGLTDVAVFREDPDRKTRLFLLRSDGNRFVSEAESWAGTTYHLSHMKVVAGDFDADGDDDIAVFQGYQGDQTKLWVHTAGGGGFGTPVMRWDSGAAGLDLTATSFVAGDFDGDGRADIGQLRGHDGAQTRLWVQYGLAAPVQQWDSGPGNLPRAAATFRTADVDGDAKRKDEIVIMSDRGGNTARLNVLTAGAGTWTDTVWWSGTAFDTGAAVLSAGDVTGDGRADVTALYATGNGNRRLYTFVSNGTSFSDKQAGWEGQIGDTSTPFTVEPGQIYRIHPRHSEKCLGAADTARGTAITQSDCVNGEKKQQFTIERQGATDYFYLKGVASRMCVDVYTWQHVDGAAAVQWTCNGSGIPQANQQVVLEYVEGSGVDVLVRLRPVHSEKCLDVKGASQGNGAALVQWSCGDLTKTNQLFYLRPEA</sequence>
<protein>
    <recommendedName>
        <fullName evidence="2">Ricin B lectin domain-containing protein</fullName>
    </recommendedName>
</protein>
<dbReference type="CDD" id="cd00161">
    <property type="entry name" value="beta-trefoil_Ricin-like"/>
    <property type="match status" value="1"/>
</dbReference>
<organism evidence="3 4">
    <name type="scientific">Kibdelosporangium phytohabitans</name>
    <dbReference type="NCBI Taxonomy" id="860235"/>
    <lineage>
        <taxon>Bacteria</taxon>
        <taxon>Bacillati</taxon>
        <taxon>Actinomycetota</taxon>
        <taxon>Actinomycetes</taxon>
        <taxon>Pseudonocardiales</taxon>
        <taxon>Pseudonocardiaceae</taxon>
        <taxon>Kibdelosporangium</taxon>
    </lineage>
</organism>
<dbReference type="PROSITE" id="PS50231">
    <property type="entry name" value="RICIN_B_LECTIN"/>
    <property type="match status" value="1"/>
</dbReference>
<evidence type="ECO:0000259" key="2">
    <source>
        <dbReference type="Pfam" id="PF14200"/>
    </source>
</evidence>
<evidence type="ECO:0000313" key="4">
    <source>
        <dbReference type="Proteomes" id="UP000063699"/>
    </source>
</evidence>
<feature type="domain" description="Ricin B lectin" evidence="2">
    <location>
        <begin position="1075"/>
        <end position="1135"/>
    </location>
</feature>
<dbReference type="EMBL" id="CP012752">
    <property type="protein sequence ID" value="ALG10712.1"/>
    <property type="molecule type" value="Genomic_DNA"/>
</dbReference>